<dbReference type="SUPFAM" id="SSF48452">
    <property type="entry name" value="TPR-like"/>
    <property type="match status" value="1"/>
</dbReference>
<dbReference type="PATRIC" id="fig|269796.9.peg.2938"/>
<evidence type="ECO:0000256" key="2">
    <source>
        <dbReference type="SAM" id="SignalP"/>
    </source>
</evidence>
<feature type="signal peptide" evidence="2">
    <location>
        <begin position="1"/>
        <end position="29"/>
    </location>
</feature>
<protein>
    <recommendedName>
        <fullName evidence="5">Tetratricopeptide TPR_4</fullName>
    </recommendedName>
</protein>
<evidence type="ECO:0000256" key="1">
    <source>
        <dbReference type="SAM" id="MobiDB-lite"/>
    </source>
</evidence>
<accession>Q2RQG6</accession>
<reference evidence="3 4" key="1">
    <citation type="journal article" date="2011" name="Stand. Genomic Sci.">
        <title>Complete genome sequence of Rhodospirillum rubrum type strain (S1).</title>
        <authorList>
            <person name="Munk A.C."/>
            <person name="Copeland A."/>
            <person name="Lucas S."/>
            <person name="Lapidus A."/>
            <person name="Del Rio T.G."/>
            <person name="Barry K."/>
            <person name="Detter J.C."/>
            <person name="Hammon N."/>
            <person name="Israni S."/>
            <person name="Pitluck S."/>
            <person name="Brettin T."/>
            <person name="Bruce D."/>
            <person name="Han C."/>
            <person name="Tapia R."/>
            <person name="Gilna P."/>
            <person name="Schmutz J."/>
            <person name="Larimer F."/>
            <person name="Land M."/>
            <person name="Kyrpides N.C."/>
            <person name="Mavromatis K."/>
            <person name="Richardson P."/>
            <person name="Rohde M."/>
            <person name="Goker M."/>
            <person name="Klenk H.P."/>
            <person name="Zhang Y."/>
            <person name="Roberts G.P."/>
            <person name="Reslewic S."/>
            <person name="Schwartz D.C."/>
        </authorList>
    </citation>
    <scope>NUCLEOTIDE SEQUENCE [LARGE SCALE GENOMIC DNA]</scope>
    <source>
        <strain evidence="4">ATCC 11170 / ATH 1.1.1 / DSM 467 / LMG 4362 / NCIMB 8255 / S1</strain>
    </source>
</reference>
<feature type="compositionally biased region" description="Low complexity" evidence="1">
    <location>
        <begin position="134"/>
        <end position="147"/>
    </location>
</feature>
<gene>
    <name evidence="3" type="ordered locus">Rru_A2832</name>
</gene>
<dbReference type="Gene3D" id="1.25.40.10">
    <property type="entry name" value="Tetratricopeptide repeat domain"/>
    <property type="match status" value="1"/>
</dbReference>
<keyword evidence="2" id="KW-0732">Signal</keyword>
<feature type="chain" id="PRO_5004214769" description="Tetratricopeptide TPR_4" evidence="2">
    <location>
        <begin position="30"/>
        <end position="1131"/>
    </location>
</feature>
<feature type="compositionally biased region" description="Pro residues" evidence="1">
    <location>
        <begin position="291"/>
        <end position="300"/>
    </location>
</feature>
<dbReference type="HOGENOM" id="CLU_004821_0_0_5"/>
<name>Q2RQG6_RHORT</name>
<dbReference type="EnsemblBacteria" id="ABC23629">
    <property type="protein sequence ID" value="ABC23629"/>
    <property type="gene ID" value="Rru_A2832"/>
</dbReference>
<dbReference type="RefSeq" id="WP_011390459.1">
    <property type="nucleotide sequence ID" value="NC_007643.1"/>
</dbReference>
<organism evidence="3 4">
    <name type="scientific">Rhodospirillum rubrum (strain ATCC 11170 / ATH 1.1.1 / DSM 467 / LMG 4362 / NCIMB 8255 / S1)</name>
    <dbReference type="NCBI Taxonomy" id="269796"/>
    <lineage>
        <taxon>Bacteria</taxon>
        <taxon>Pseudomonadati</taxon>
        <taxon>Pseudomonadota</taxon>
        <taxon>Alphaproteobacteria</taxon>
        <taxon>Rhodospirillales</taxon>
        <taxon>Rhodospirillaceae</taxon>
        <taxon>Rhodospirillum</taxon>
    </lineage>
</organism>
<dbReference type="eggNOG" id="COG2909">
    <property type="taxonomic scope" value="Bacteria"/>
</dbReference>
<keyword evidence="4" id="KW-1185">Reference proteome</keyword>
<feature type="compositionally biased region" description="Low complexity" evidence="1">
    <location>
        <begin position="272"/>
        <end position="290"/>
    </location>
</feature>
<evidence type="ECO:0000313" key="4">
    <source>
        <dbReference type="Proteomes" id="UP000001929"/>
    </source>
</evidence>
<feature type="region of interest" description="Disordered" evidence="1">
    <location>
        <begin position="134"/>
        <end position="153"/>
    </location>
</feature>
<evidence type="ECO:0000313" key="3">
    <source>
        <dbReference type="EMBL" id="ABC23629.1"/>
    </source>
</evidence>
<evidence type="ECO:0008006" key="5">
    <source>
        <dbReference type="Google" id="ProtNLM"/>
    </source>
</evidence>
<dbReference type="AlphaFoldDB" id="Q2RQG6"/>
<dbReference type="InterPro" id="IPR011990">
    <property type="entry name" value="TPR-like_helical_dom_sf"/>
</dbReference>
<dbReference type="PhylomeDB" id="Q2RQG6"/>
<dbReference type="KEGG" id="rru:Rru_A2832"/>
<dbReference type="Proteomes" id="UP000001929">
    <property type="component" value="Chromosome"/>
</dbReference>
<sequence length="1131" mass="121054">MTKRLSFFASFGLALFALALLVAPSPARADGVRAATHDDYGRIVFDWDVPVVYTADILGGALVVQFDRPAPNGLDKVTRSLAGYVSEARVSADRRTVSFPLRGDFKLRRSNVGGNGVVLDLVGPPAGKSAAVAEKPAEPAKAPSAAPDLTPTIPVRTGIHDTFHRVVFDWKRDVGYTVDNQDGKAVIRFARPGRIDLPRLNAALPEGLKGAVTASETTGLTVTLPLPPGGSIRHFRSGGSVAFDLVKATPGAATVAAKPEATPATRPPAVQPSAPAEAKPAAKPDPNAPVALPPMPPANPPAAAVPSRPAPPSSLAPSAGGIAAVPPVAGASNQGLAPDEAALPAVGGAQELYTLSFSWDRPTAAAAFRRAGFLWVVFDRHQQADIRALQVTGGKAVSFAEQVEVGPTATAVRFVVDPAFNPSFRREGLLWIMDLQRQPLRPRTPIEVSPQPRSPVGPRLYLPVSDGGSVVTVQDPEVGDSIIVVPVLPLGAGIYPARAYPDATLPVTAQGVVVEPVSQGVSVRSSRQGVEITAAGGLRLSSDGERVAAAARLGASGGEVSAIFDIPRWRGNQEAPVFERRNQMLEAVGMAPASRRNDARMEMARFYFANGYGAEALGVLRTILAADPEFENRASFRAIRGGAEFLMGRYGDAVNDLAHPSLAGVDEAAFWRAAAQASLGNPAAQAGILEATSGVLADYPDDLRVPLALVAAEAAIAAANDLAARTFLEAANVPDVTRHQKAERLYFEGLMKETSGDFDGALQAYQQAEDEGSMKWTPHARRKRLELEHQLGRLPVDDLIQGLQRLRYAWRGDDFEFTLLRRLADLNLEKGDYGEALRGMKLVATYFDQRPEVAEITDQMLRVFEDLYLRGGADALSPITAIALYDEFRELTPAGQKGDEMIRKLADRLVKVDLLEQAAGLLDRQIQTRLKTPGEERARIGARLGLVRLLNGQPEAALNALLATGADGLSPDLAAHRSHLAARALADMGRANEAIARLDGDTTKDARILRSEIFWKAQNWPEAARTISELVPPPERGKTMAAEDARRVLDWATALTLAGDDPQAALLRRRYLDAMKDTDVFEAFDLITSPGDRGLPDYRTINEKVAQADSFRSFLSSYRDRMKTEGLSGLN</sequence>
<proteinExistence type="predicted"/>
<dbReference type="EMBL" id="CP000230">
    <property type="protein sequence ID" value="ABC23629.1"/>
    <property type="molecule type" value="Genomic_DNA"/>
</dbReference>
<dbReference type="STRING" id="269796.Rru_A2832"/>
<feature type="region of interest" description="Disordered" evidence="1">
    <location>
        <begin position="256"/>
        <end position="318"/>
    </location>
</feature>